<dbReference type="InterPro" id="IPR033786">
    <property type="entry name" value="TTHB210-like"/>
</dbReference>
<proteinExistence type="predicted"/>
<protein>
    <submittedName>
        <fullName evidence="3">DUF5602 domain-containing protein</fullName>
    </submittedName>
</protein>
<keyword evidence="1" id="KW-0732">Signal</keyword>
<dbReference type="RefSeq" id="WP_323575640.1">
    <property type="nucleotide sequence ID" value="NZ_JAYGJQ010000001.1"/>
</dbReference>
<dbReference type="CDD" id="cd11669">
    <property type="entry name" value="TTHB210-like"/>
    <property type="match status" value="1"/>
</dbReference>
<dbReference type="Pfam" id="PF18197">
    <property type="entry name" value="TTHB210-like"/>
    <property type="match status" value="1"/>
</dbReference>
<reference evidence="3 4" key="1">
    <citation type="submission" date="2023-11" db="EMBL/GenBank/DDBJ databases">
        <title>A Novel Polar Bacteriovorax (B. antarcticus) Isolated from the Biocrust in Antarctica.</title>
        <authorList>
            <person name="Mun W."/>
            <person name="Choi S.Y."/>
            <person name="Mitchell R.J."/>
        </authorList>
    </citation>
    <scope>NUCLEOTIDE SEQUENCE [LARGE SCALE GENOMIC DNA]</scope>
    <source>
        <strain evidence="3 4">PP10</strain>
    </source>
</reference>
<evidence type="ECO:0000313" key="4">
    <source>
        <dbReference type="Proteomes" id="UP001302274"/>
    </source>
</evidence>
<organism evidence="3 4">
    <name type="scientific">Bacteriovorax antarcticus</name>
    <dbReference type="NCBI Taxonomy" id="3088717"/>
    <lineage>
        <taxon>Bacteria</taxon>
        <taxon>Pseudomonadati</taxon>
        <taxon>Bdellovibrionota</taxon>
        <taxon>Bacteriovoracia</taxon>
        <taxon>Bacteriovoracales</taxon>
        <taxon>Bacteriovoracaceae</taxon>
        <taxon>Bacteriovorax</taxon>
    </lineage>
</organism>
<accession>A0ABU5VWI3</accession>
<evidence type="ECO:0000256" key="1">
    <source>
        <dbReference type="SAM" id="SignalP"/>
    </source>
</evidence>
<keyword evidence="4" id="KW-1185">Reference proteome</keyword>
<dbReference type="Proteomes" id="UP001302274">
    <property type="component" value="Unassembled WGS sequence"/>
</dbReference>
<gene>
    <name evidence="3" type="ORF">SHI21_07280</name>
</gene>
<feature type="domain" description="TTHB210-like" evidence="2">
    <location>
        <begin position="47"/>
        <end position="90"/>
    </location>
</feature>
<name>A0ABU5VWI3_9BACT</name>
<feature type="signal peptide" evidence="1">
    <location>
        <begin position="1"/>
        <end position="18"/>
    </location>
</feature>
<dbReference type="EMBL" id="JAYGJQ010000001">
    <property type="protein sequence ID" value="MEA9355995.1"/>
    <property type="molecule type" value="Genomic_DNA"/>
</dbReference>
<comment type="caution">
    <text evidence="3">The sequence shown here is derived from an EMBL/GenBank/DDBJ whole genome shotgun (WGS) entry which is preliminary data.</text>
</comment>
<evidence type="ECO:0000259" key="2">
    <source>
        <dbReference type="Pfam" id="PF18197"/>
    </source>
</evidence>
<feature type="chain" id="PRO_5046709139" evidence="1">
    <location>
        <begin position="19"/>
        <end position="246"/>
    </location>
</feature>
<dbReference type="InterPro" id="IPR040832">
    <property type="entry name" value="TTHB210-like_dom"/>
</dbReference>
<sequence>MKLFLSLILSLNLSVALASHSKTYWGAKVDVGNGYAQTFIKMHHTKPEEIGVVVSEDGLTNLPMHDMKEYILPMPTEVAIFPYKHVTFDWNPHGHEPDGVYDKPHFDIHFYFISAQEQQAITCMDDDLPICMQTIPEEYLVSDYAPTPAGVPKMGWHWVDLLSPEFNGGIFTRTFIYGYYGGKTTFLEPMVTLEYLQSKEESELQIRQPAMFPYVGGYFPQEYKIDYDKKHKLHKIVLKEFEEQED</sequence>
<evidence type="ECO:0000313" key="3">
    <source>
        <dbReference type="EMBL" id="MEA9355995.1"/>
    </source>
</evidence>